<evidence type="ECO:0000313" key="2">
    <source>
        <dbReference type="EMBL" id="MFF5900924.1"/>
    </source>
</evidence>
<comment type="caution">
    <text evidence="2">The sequence shown here is derived from an EMBL/GenBank/DDBJ whole genome shotgun (WGS) entry which is preliminary data.</text>
</comment>
<dbReference type="Proteomes" id="UP001602322">
    <property type="component" value="Unassembled WGS sequence"/>
</dbReference>
<organism evidence="2 3">
    <name type="scientific">Streptomyces argenteolus</name>
    <dbReference type="NCBI Taxonomy" id="67274"/>
    <lineage>
        <taxon>Bacteria</taxon>
        <taxon>Bacillati</taxon>
        <taxon>Actinomycetota</taxon>
        <taxon>Actinomycetes</taxon>
        <taxon>Kitasatosporales</taxon>
        <taxon>Streptomycetaceae</taxon>
        <taxon>Streptomyces</taxon>
    </lineage>
</organism>
<accession>A0ABW6XGN8</accession>
<name>A0ABW6XGN8_9ACTN</name>
<gene>
    <name evidence="2" type="ORF">ACFY8O_34120</name>
</gene>
<dbReference type="EMBL" id="JBIBEG010000021">
    <property type="protein sequence ID" value="MFF5900924.1"/>
    <property type="molecule type" value="Genomic_DNA"/>
</dbReference>
<sequence>MSQQTIAERTLPVPEHVPAGGRAGGGVTDSAGSGTCGRAGAPVETVARHGARAAAGDRTGENSA</sequence>
<feature type="region of interest" description="Disordered" evidence="1">
    <location>
        <begin position="1"/>
        <end position="64"/>
    </location>
</feature>
<reference evidence="2 3" key="1">
    <citation type="submission" date="2024-10" db="EMBL/GenBank/DDBJ databases">
        <title>The Natural Products Discovery Center: Release of the First 8490 Sequenced Strains for Exploring Actinobacteria Biosynthetic Diversity.</title>
        <authorList>
            <person name="Kalkreuter E."/>
            <person name="Kautsar S.A."/>
            <person name="Yang D."/>
            <person name="Bader C.D."/>
            <person name="Teijaro C.N."/>
            <person name="Fluegel L."/>
            <person name="Davis C.M."/>
            <person name="Simpson J.R."/>
            <person name="Lauterbach L."/>
            <person name="Steele A.D."/>
            <person name="Gui C."/>
            <person name="Meng S."/>
            <person name="Li G."/>
            <person name="Viehrig K."/>
            <person name="Ye F."/>
            <person name="Su P."/>
            <person name="Kiefer A.F."/>
            <person name="Nichols A."/>
            <person name="Cepeda A.J."/>
            <person name="Yan W."/>
            <person name="Fan B."/>
            <person name="Jiang Y."/>
            <person name="Adhikari A."/>
            <person name="Zheng C.-J."/>
            <person name="Schuster L."/>
            <person name="Cowan T.M."/>
            <person name="Smanski M.J."/>
            <person name="Chevrette M.G."/>
            <person name="De Carvalho L.P.S."/>
            <person name="Shen B."/>
        </authorList>
    </citation>
    <scope>NUCLEOTIDE SEQUENCE [LARGE SCALE GENOMIC DNA]</scope>
    <source>
        <strain evidence="2 3">NPDC012540</strain>
    </source>
</reference>
<evidence type="ECO:0000313" key="3">
    <source>
        <dbReference type="Proteomes" id="UP001602322"/>
    </source>
</evidence>
<evidence type="ECO:0000256" key="1">
    <source>
        <dbReference type="SAM" id="MobiDB-lite"/>
    </source>
</evidence>
<protein>
    <submittedName>
        <fullName evidence="2">Uncharacterized protein</fullName>
    </submittedName>
</protein>
<keyword evidence="3" id="KW-1185">Reference proteome</keyword>
<proteinExistence type="predicted"/>
<dbReference type="RefSeq" id="WP_387909247.1">
    <property type="nucleotide sequence ID" value="NZ_JBIBEG010000021.1"/>
</dbReference>